<dbReference type="GO" id="GO:0003677">
    <property type="term" value="F:DNA binding"/>
    <property type="evidence" value="ECO:0007669"/>
    <property type="project" value="UniProtKB-UniRule"/>
</dbReference>
<dbReference type="GO" id="GO:0009036">
    <property type="term" value="F:type II site-specific deoxyribonuclease activity"/>
    <property type="evidence" value="ECO:0007669"/>
    <property type="project" value="UniProtKB-UniRule"/>
</dbReference>
<reference evidence="5" key="1">
    <citation type="submission" date="2018-02" db="EMBL/GenBank/DDBJ databases">
        <title>Firefly genomes illuminate parallel origins of bioluminescence in beetles.</title>
        <authorList>
            <person name="Fallon T.R."/>
            <person name="Lower S.E.S."/>
            <person name="Behringer M."/>
            <person name="Weng J.-K."/>
        </authorList>
    </citation>
    <scope>NUCLEOTIDE SEQUENCE [LARGE SCALE GENOMIC DNA]</scope>
</reference>
<evidence type="ECO:0000256" key="1">
    <source>
        <dbReference type="PIRNR" id="PIRNR016080"/>
    </source>
</evidence>
<evidence type="ECO:0000259" key="3">
    <source>
        <dbReference type="Pfam" id="PF04556"/>
    </source>
</evidence>
<dbReference type="EC" id="3.1.21.4" evidence="1"/>
<dbReference type="InterPro" id="IPR021191">
    <property type="entry name" value="Restrct_endonuc_II_DpnII"/>
</dbReference>
<dbReference type="PIRSF" id="PIRSF016080">
    <property type="entry name" value="Restrict_endonuc_II_DpmII"/>
    <property type="match status" value="1"/>
</dbReference>
<keyword evidence="1 4" id="KW-0255">Endonuclease</keyword>
<sequence length="289" mass="33965">MKRDFNQWFAGFRASIADYKYYIDFKKVYENIKQYETELNLLNNLVKSKDIETDFEILIRKYPNVMKVVPTLIAKREKQIPAIDKQGQFNYDFENMNQVIGQYKYFMRETGIFDLLENNIVHDIRDLMMGIEIGLNSNARKNRGGTLMEKLVEDFLVKAGFVKNVNYFKEIYLSEIEAKTGLDLSTLSNNGKVKKRFDFAIILDGQVFAIECNFYSSDGSKLNETARSYKAIAIEANKIKNFHFVWLTDGRGWQKAKFNLQETFDVMEHIYNIKDLEENILQKITNFKK</sequence>
<feature type="domain" description="Restriction endonuclease type II DpnII-like" evidence="3">
    <location>
        <begin position="5"/>
        <end position="283"/>
    </location>
</feature>
<dbReference type="AlphaFoldDB" id="A0A2S0NKX5"/>
<dbReference type="EMBL" id="CP027019">
    <property type="protein sequence ID" value="AVP49666.1"/>
    <property type="molecule type" value="Genomic_DNA"/>
</dbReference>
<accession>A0A2S0NKX5</accession>
<organism evidence="4 5">
    <name type="scientific">Williamsoniiplasma luminosum</name>
    <dbReference type="NCBI Taxonomy" id="214888"/>
    <lineage>
        <taxon>Bacteria</taxon>
        <taxon>Bacillati</taxon>
        <taxon>Mycoplasmatota</taxon>
        <taxon>Mollicutes</taxon>
        <taxon>Entomoplasmatales</taxon>
        <taxon>Williamsoniiplasma</taxon>
    </lineage>
</organism>
<protein>
    <recommendedName>
        <fullName evidence="1">Type-2 restriction enzyme</fullName>
        <ecNumber evidence="1">3.1.21.4</ecNumber>
    </recommendedName>
</protein>
<dbReference type="Proteomes" id="UP000239250">
    <property type="component" value="Chromosome"/>
</dbReference>
<evidence type="ECO:0000256" key="2">
    <source>
        <dbReference type="SAM" id="Coils"/>
    </source>
</evidence>
<comment type="function">
    <text evidence="1">A P subtype restriction enzyme that recognizes the double-stranded unmethylated sequence 5'-GATC-3'.</text>
</comment>
<dbReference type="GO" id="GO:0009307">
    <property type="term" value="P:DNA restriction-modification system"/>
    <property type="evidence" value="ECO:0007669"/>
    <property type="project" value="UniProtKB-UniRule"/>
</dbReference>
<feature type="coiled-coil region" evidence="2">
    <location>
        <begin position="25"/>
        <end position="52"/>
    </location>
</feature>
<dbReference type="InterPro" id="IPR011335">
    <property type="entry name" value="Restrct_endonuc-II-like"/>
</dbReference>
<dbReference type="Pfam" id="PF04556">
    <property type="entry name" value="DpnII"/>
    <property type="match status" value="1"/>
</dbReference>
<keyword evidence="1" id="KW-0540">Nuclease</keyword>
<evidence type="ECO:0000313" key="5">
    <source>
        <dbReference type="Proteomes" id="UP000239250"/>
    </source>
</evidence>
<evidence type="ECO:0000313" key="4">
    <source>
        <dbReference type="EMBL" id="AVP49666.1"/>
    </source>
</evidence>
<proteinExistence type="inferred from homology"/>
<dbReference type="RefSeq" id="WP_303662232.1">
    <property type="nucleotide sequence ID" value="NZ_CP027019.1"/>
</dbReference>
<dbReference type="SUPFAM" id="SSF52980">
    <property type="entry name" value="Restriction endonuclease-like"/>
    <property type="match status" value="1"/>
</dbReference>
<comment type="catalytic activity">
    <reaction evidence="1">
        <text>Endonucleolytic cleavage of DNA to give specific double-stranded fragments with terminal 5'-phosphates.</text>
        <dbReference type="EC" id="3.1.21.4"/>
    </reaction>
</comment>
<keyword evidence="1" id="KW-0680">Restriction system</keyword>
<comment type="similarity">
    <text evidence="1">Belongs to the DpnII type II restriction endonuclease family.</text>
</comment>
<dbReference type="InterPro" id="IPR007637">
    <property type="entry name" value="Restrct_endonuc_II_DpnII-like"/>
</dbReference>
<gene>
    <name evidence="4" type="ORF">C5T88_03770</name>
</gene>
<name>A0A2S0NKX5_9MOLU</name>
<keyword evidence="2" id="KW-0175">Coiled coil</keyword>
<keyword evidence="1" id="KW-0378">Hydrolase</keyword>